<feature type="transmembrane region" description="Helical" evidence="7">
    <location>
        <begin position="85"/>
        <end position="108"/>
    </location>
</feature>
<feature type="transmembrane region" description="Helical" evidence="7">
    <location>
        <begin position="169"/>
        <end position="187"/>
    </location>
</feature>
<dbReference type="RefSeq" id="WP_349053431.1">
    <property type="nucleotide sequence ID" value="NZ_JBBNPS010000003.1"/>
</dbReference>
<feature type="transmembrane region" description="Helical" evidence="7">
    <location>
        <begin position="51"/>
        <end position="73"/>
    </location>
</feature>
<name>A0ABV1J4B9_9FIRM</name>
<reference evidence="8 9" key="1">
    <citation type="submission" date="2024-04" db="EMBL/GenBank/DDBJ databases">
        <title>Human intestinal bacterial collection.</title>
        <authorList>
            <person name="Pauvert C."/>
            <person name="Hitch T.C.A."/>
            <person name="Clavel T."/>
        </authorList>
    </citation>
    <scope>NUCLEOTIDE SEQUENCE [LARGE SCALE GENOMIC DNA]</scope>
    <source>
        <strain evidence="8 9">CLA-SR-H026</strain>
    </source>
</reference>
<dbReference type="Pfam" id="PF00950">
    <property type="entry name" value="ABC-3"/>
    <property type="match status" value="1"/>
</dbReference>
<evidence type="ECO:0000256" key="7">
    <source>
        <dbReference type="SAM" id="Phobius"/>
    </source>
</evidence>
<evidence type="ECO:0000256" key="2">
    <source>
        <dbReference type="ARBA" id="ARBA00008034"/>
    </source>
</evidence>
<comment type="subcellular location">
    <subcellularLocation>
        <location evidence="6">Cell membrane</location>
        <topology evidence="6">Multi-pass membrane protein</topology>
    </subcellularLocation>
    <subcellularLocation>
        <location evidence="1">Membrane</location>
        <topology evidence="1">Multi-pass membrane protein</topology>
    </subcellularLocation>
</comment>
<dbReference type="InterPro" id="IPR001626">
    <property type="entry name" value="ABC_TroCD"/>
</dbReference>
<keyword evidence="4 7" id="KW-1133">Transmembrane helix</keyword>
<gene>
    <name evidence="8" type="ORF">AAA081_01730</name>
</gene>
<dbReference type="Gene3D" id="1.10.3470.10">
    <property type="entry name" value="ABC transporter involved in vitamin B12 uptake, BtuC"/>
    <property type="match status" value="1"/>
</dbReference>
<evidence type="ECO:0000313" key="9">
    <source>
        <dbReference type="Proteomes" id="UP001481872"/>
    </source>
</evidence>
<dbReference type="PANTHER" id="PTHR30477">
    <property type="entry name" value="ABC-TRANSPORTER METAL-BINDING PROTEIN"/>
    <property type="match status" value="1"/>
</dbReference>
<protein>
    <submittedName>
        <fullName evidence="8">Metal ABC transporter permease</fullName>
    </submittedName>
</protein>
<dbReference type="InterPro" id="IPR037294">
    <property type="entry name" value="ABC_BtuC-like"/>
</dbReference>
<keyword evidence="9" id="KW-1185">Reference proteome</keyword>
<dbReference type="PANTHER" id="PTHR30477:SF0">
    <property type="entry name" value="METAL TRANSPORT SYSTEM MEMBRANE PROTEIN TM_0125-RELATED"/>
    <property type="match status" value="1"/>
</dbReference>
<evidence type="ECO:0000256" key="4">
    <source>
        <dbReference type="ARBA" id="ARBA00022989"/>
    </source>
</evidence>
<feature type="transmembrane region" description="Helical" evidence="7">
    <location>
        <begin position="128"/>
        <end position="148"/>
    </location>
</feature>
<keyword evidence="6" id="KW-0813">Transport</keyword>
<evidence type="ECO:0000256" key="5">
    <source>
        <dbReference type="ARBA" id="ARBA00023136"/>
    </source>
</evidence>
<dbReference type="SUPFAM" id="SSF81345">
    <property type="entry name" value="ABC transporter involved in vitamin B12 uptake, BtuC"/>
    <property type="match status" value="1"/>
</dbReference>
<dbReference type="Proteomes" id="UP001481872">
    <property type="component" value="Unassembled WGS sequence"/>
</dbReference>
<feature type="transmembrane region" description="Helical" evidence="7">
    <location>
        <begin position="218"/>
        <end position="237"/>
    </location>
</feature>
<accession>A0ABV1J4B9</accession>
<keyword evidence="5 7" id="KW-0472">Membrane</keyword>
<comment type="caution">
    <text evidence="8">The sequence shown here is derived from an EMBL/GenBank/DDBJ whole genome shotgun (WGS) entry which is preliminary data.</text>
</comment>
<proteinExistence type="inferred from homology"/>
<feature type="transmembrane region" description="Helical" evidence="7">
    <location>
        <begin position="243"/>
        <end position="259"/>
    </location>
</feature>
<keyword evidence="3 6" id="KW-0812">Transmembrane</keyword>
<organism evidence="8 9">
    <name type="scientific">Aedoeadaptatus acetigenes</name>
    <dbReference type="NCBI Taxonomy" id="2981723"/>
    <lineage>
        <taxon>Bacteria</taxon>
        <taxon>Bacillati</taxon>
        <taxon>Bacillota</taxon>
        <taxon>Tissierellia</taxon>
        <taxon>Tissierellales</taxon>
        <taxon>Peptoniphilaceae</taxon>
        <taxon>Aedoeadaptatus</taxon>
    </lineage>
</organism>
<sequence length="268" mass="28527">MELFQYEYMIRAMIVGLVLSVVIPAMGVVIVNRRLAMIGDALSHVSLAGVMFGLLVGINPILGAIITCAVAALSMEWIRRRFPSYGEISTAVIMSTGVGLASILSGFVKGGANFESFLFGTIVAITDFEFYMILVVSAAVVLFLLLNYKKLLYLSFDSISARLAGIRGDRLSGLFVLLTGLTVAISARTVGVLIISSLLVLPVSCALQLKLSYKKTHVASVLFGILFTEGGLILSYYLGLKPGGSIVLLGVATLIVLLVKKQLAGAEK</sequence>
<comment type="similarity">
    <text evidence="2 6">Belongs to the ABC-3 integral membrane protein family.</text>
</comment>
<evidence type="ECO:0000313" key="8">
    <source>
        <dbReference type="EMBL" id="MEQ3353024.1"/>
    </source>
</evidence>
<evidence type="ECO:0000256" key="1">
    <source>
        <dbReference type="ARBA" id="ARBA00004141"/>
    </source>
</evidence>
<feature type="transmembrane region" description="Helical" evidence="7">
    <location>
        <begin position="12"/>
        <end position="31"/>
    </location>
</feature>
<evidence type="ECO:0000256" key="6">
    <source>
        <dbReference type="RuleBase" id="RU003943"/>
    </source>
</evidence>
<evidence type="ECO:0000256" key="3">
    <source>
        <dbReference type="ARBA" id="ARBA00022692"/>
    </source>
</evidence>
<dbReference type="EMBL" id="JBBNPS010000003">
    <property type="protein sequence ID" value="MEQ3353024.1"/>
    <property type="molecule type" value="Genomic_DNA"/>
</dbReference>